<sequence length="587" mass="66811">MGVPGLFPWIKKHFPRAVAHFHASKQHGVVEYLYVDANGLLHTAAQRVYNYGDRKRMLDPFKQLAPDEKMAKTFAVFFDLLREVARIMRPTTLLYVAIDGPAPVAKQQQQRQRRFVAHRDRAKAALAKKVPAGAAAPPPFDSNCITPGTIFMFRLTQYLNCAIRREINAGAWRELQVVFSSGTVPGEGEHKIMDFIRANRAHRNARHCFYGLDGDLIMLTLAAQCRRMTLLRENQYEVDRYHAVDIAQLRQNLVRNIQKNRPWCLERNVVNDFIVLGFFVGNDFLPKIQMFLFLADGLNTLLSADYHPLTRGGRLHLPAFATFVELIARDEQRFIADQAPRRMLAPKFVNRTLLAHMRPDGTLDFAAYRAAYYEKVGVGSAADVRARAPRAERRLRQLCADYLRGFAWVAEYYIHGLASWTWCYRWHYAPLLTDFAAYLRTVRVLPEFATEGPGAPSLPFVQLLSVLPPGSAAELPKALRPLMRSPASPLVRGGVYPAEFAVDYEGKTKEHMGVALLPFVDRAEVVAAYDGALENKRTRADLGRMRRNKVGRQVTFRHTGKDRAPTQYDSRYGTIRELRVSRRVSQK</sequence>
<evidence type="ECO:0000256" key="3">
    <source>
        <dbReference type="ARBA" id="ARBA00022839"/>
    </source>
</evidence>
<dbReference type="InterPro" id="IPR027073">
    <property type="entry name" value="5_3_exoribonuclease"/>
</dbReference>
<evidence type="ECO:0000256" key="1">
    <source>
        <dbReference type="ARBA" id="ARBA00022722"/>
    </source>
</evidence>
<evidence type="ECO:0000256" key="4">
    <source>
        <dbReference type="ARBA" id="ARBA00038299"/>
    </source>
</evidence>
<keyword evidence="3 7" id="KW-0269">Exonuclease</keyword>
<proteinExistence type="inferred from homology"/>
<dbReference type="GO" id="GO:0000956">
    <property type="term" value="P:nuclear-transcribed mRNA catabolic process"/>
    <property type="evidence" value="ECO:0007669"/>
    <property type="project" value="TreeGrafter"/>
</dbReference>
<gene>
    <name evidence="7" type="ORF">LCMAC103_01070</name>
</gene>
<keyword evidence="2" id="KW-0378">Hydrolase</keyword>
<accession>A0A481YVG2</accession>
<dbReference type="GO" id="GO:0004534">
    <property type="term" value="F:5'-3' RNA exonuclease activity"/>
    <property type="evidence" value="ECO:0007669"/>
    <property type="project" value="TreeGrafter"/>
</dbReference>
<feature type="domain" description="Xrn1 helical" evidence="6">
    <location>
        <begin position="393"/>
        <end position="556"/>
    </location>
</feature>
<comment type="similarity">
    <text evidence="4">Belongs to the 5'-3' exonuclease family.</text>
</comment>
<dbReference type="InterPro" id="IPR041412">
    <property type="entry name" value="Xrn1_helical"/>
</dbReference>
<feature type="domain" description="Xrn1 N-terminal" evidence="5">
    <location>
        <begin position="1"/>
        <end position="234"/>
    </location>
</feature>
<name>A0A481YVG2_9VIRU</name>
<organism evidence="7">
    <name type="scientific">Marseillevirus LCMAC103</name>
    <dbReference type="NCBI Taxonomy" id="2506604"/>
    <lineage>
        <taxon>Viruses</taxon>
        <taxon>Varidnaviria</taxon>
        <taxon>Bamfordvirae</taxon>
        <taxon>Nucleocytoviricota</taxon>
        <taxon>Megaviricetes</taxon>
        <taxon>Pimascovirales</taxon>
        <taxon>Pimascovirales incertae sedis</taxon>
        <taxon>Marseilleviridae</taxon>
    </lineage>
</organism>
<dbReference type="Gene3D" id="3.40.50.12390">
    <property type="match status" value="2"/>
</dbReference>
<dbReference type="Pfam" id="PF17846">
    <property type="entry name" value="XRN_M"/>
    <property type="match status" value="1"/>
</dbReference>
<dbReference type="InterPro" id="IPR004859">
    <property type="entry name" value="Xrn1_N"/>
</dbReference>
<reference evidence="7" key="1">
    <citation type="journal article" date="2019" name="MBio">
        <title>Virus Genomes from Deep Sea Sediments Expand the Ocean Megavirome and Support Independent Origins of Viral Gigantism.</title>
        <authorList>
            <person name="Backstrom D."/>
            <person name="Yutin N."/>
            <person name="Jorgensen S.L."/>
            <person name="Dharamshi J."/>
            <person name="Homa F."/>
            <person name="Zaremba-Niedwiedzka K."/>
            <person name="Spang A."/>
            <person name="Wolf Y.I."/>
            <person name="Koonin E.V."/>
            <person name="Ettema T.J."/>
        </authorList>
    </citation>
    <scope>NUCLEOTIDE SEQUENCE</scope>
</reference>
<evidence type="ECO:0000259" key="5">
    <source>
        <dbReference type="Pfam" id="PF03159"/>
    </source>
</evidence>
<dbReference type="EMBL" id="MK500336">
    <property type="protein sequence ID" value="QBK86775.1"/>
    <property type="molecule type" value="Genomic_DNA"/>
</dbReference>
<protein>
    <submittedName>
        <fullName evidence="7">XRN 5'-3' exonuclease</fullName>
    </submittedName>
</protein>
<evidence type="ECO:0000313" key="7">
    <source>
        <dbReference type="EMBL" id="QBK86775.1"/>
    </source>
</evidence>
<evidence type="ECO:0000259" key="6">
    <source>
        <dbReference type="Pfam" id="PF17846"/>
    </source>
</evidence>
<dbReference type="Pfam" id="PF03159">
    <property type="entry name" value="XRN_N"/>
    <property type="match status" value="1"/>
</dbReference>
<dbReference type="PANTHER" id="PTHR12341:SF7">
    <property type="entry name" value="5'-3' EXORIBONUCLEASE 1"/>
    <property type="match status" value="1"/>
</dbReference>
<dbReference type="GO" id="GO:0003723">
    <property type="term" value="F:RNA binding"/>
    <property type="evidence" value="ECO:0007669"/>
    <property type="project" value="TreeGrafter"/>
</dbReference>
<dbReference type="Gene3D" id="1.25.40.1050">
    <property type="match status" value="1"/>
</dbReference>
<dbReference type="PANTHER" id="PTHR12341">
    <property type="entry name" value="5'-&gt;3' EXORIBONUCLEASE"/>
    <property type="match status" value="1"/>
</dbReference>
<keyword evidence="1" id="KW-0540">Nuclease</keyword>
<evidence type="ECO:0000256" key="2">
    <source>
        <dbReference type="ARBA" id="ARBA00022801"/>
    </source>
</evidence>